<dbReference type="AlphaFoldDB" id="D0A0P5"/>
<dbReference type="KEGG" id="tbg:TbgDal_X19070"/>
<evidence type="ECO:0000313" key="3">
    <source>
        <dbReference type="Proteomes" id="UP000002316"/>
    </source>
</evidence>
<keyword evidence="1" id="KW-0472">Membrane</keyword>
<accession>D0A0P5</accession>
<sequence length="134" mass="15856">MHNGDNLINPEQNDKIEQHKKTVKRVSHSHEKNKYRLALVTQFEWTRSVVSCFLFFFSFSFFKEKKIFSVIGEETIEAKLMTENRPSAPTKDKTKEQWGNTTPVTLTLTVTKTTIVIIKIRDRQKWKRVEGRRK</sequence>
<dbReference type="EMBL" id="FN554973">
    <property type="protein sequence ID" value="CBH16803.1"/>
    <property type="molecule type" value="Genomic_DNA"/>
</dbReference>
<evidence type="ECO:0000256" key="1">
    <source>
        <dbReference type="SAM" id="Phobius"/>
    </source>
</evidence>
<keyword evidence="1" id="KW-0812">Transmembrane</keyword>
<reference evidence="3" key="1">
    <citation type="journal article" date="2010" name="PLoS Negl. Trop. Dis.">
        <title>The genome sequence of Trypanosoma brucei gambiense, causative agent of chronic human african trypanosomiasis.</title>
        <authorList>
            <person name="Jackson A.P."/>
            <person name="Sanders M."/>
            <person name="Berry A."/>
            <person name="McQuillan J."/>
            <person name="Aslett M.A."/>
            <person name="Quail M.A."/>
            <person name="Chukualim B."/>
            <person name="Capewell P."/>
            <person name="MacLeod A."/>
            <person name="Melville S.E."/>
            <person name="Gibson W."/>
            <person name="Barry J.D."/>
            <person name="Berriman M."/>
            <person name="Hertz-Fowler C."/>
        </authorList>
    </citation>
    <scope>NUCLEOTIDE SEQUENCE [LARGE SCALE GENOMIC DNA]</scope>
    <source>
        <strain evidence="3">MHOM/CI/86/DAL972</strain>
    </source>
</reference>
<proteinExistence type="predicted"/>
<keyword evidence="1" id="KW-1133">Transmembrane helix</keyword>
<dbReference type="RefSeq" id="XP_011779067.1">
    <property type="nucleotide sequence ID" value="XM_011780765.1"/>
</dbReference>
<organism evidence="2 3">
    <name type="scientific">Trypanosoma brucei gambiense (strain MHOM/CI/86/DAL972)</name>
    <dbReference type="NCBI Taxonomy" id="679716"/>
    <lineage>
        <taxon>Eukaryota</taxon>
        <taxon>Discoba</taxon>
        <taxon>Euglenozoa</taxon>
        <taxon>Kinetoplastea</taxon>
        <taxon>Metakinetoplastina</taxon>
        <taxon>Trypanosomatida</taxon>
        <taxon>Trypanosomatidae</taxon>
        <taxon>Trypanosoma</taxon>
    </lineage>
</organism>
<dbReference type="GeneID" id="23865161"/>
<evidence type="ECO:0000313" key="2">
    <source>
        <dbReference type="EMBL" id="CBH16803.1"/>
    </source>
</evidence>
<name>D0A0P5_TRYB9</name>
<dbReference type="Proteomes" id="UP000002316">
    <property type="component" value="Chromosome 10"/>
</dbReference>
<feature type="transmembrane region" description="Helical" evidence="1">
    <location>
        <begin position="45"/>
        <end position="62"/>
    </location>
</feature>
<protein>
    <submittedName>
        <fullName evidence="2">Uncharacterized protein</fullName>
    </submittedName>
</protein>
<gene>
    <name evidence="2" type="ORF">TbgDal_X19070</name>
</gene>